<keyword evidence="2" id="KW-0732">Signal</keyword>
<keyword evidence="1" id="KW-0812">Transmembrane</keyword>
<feature type="chain" id="PRO_5046729921" description="DUF5129 domain-containing protein" evidence="2">
    <location>
        <begin position="33"/>
        <end position="276"/>
    </location>
</feature>
<dbReference type="EMBL" id="BAABAS010000004">
    <property type="protein sequence ID" value="GAA4227583.1"/>
    <property type="molecule type" value="Genomic_DNA"/>
</dbReference>
<evidence type="ECO:0000256" key="1">
    <source>
        <dbReference type="SAM" id="Phobius"/>
    </source>
</evidence>
<feature type="transmembrane region" description="Helical" evidence="1">
    <location>
        <begin position="120"/>
        <end position="144"/>
    </location>
</feature>
<gene>
    <name evidence="3" type="ORF">GCM10022254_15630</name>
</gene>
<sequence>MWWQVGRLMLAVLVGQVVLGAVAGASATPAKADPAADARTLYCLEPENTRPLVEAAVTLGTARAGRDAEHLVPLSGGAGLTAAQWSRRDPAAFQRTCAALAAERRLPEPDAPAPKWVVDLVTAMVGVIAVVLGAVLTLGSTLFLNRRTAAMRAAGDLHAAAGAHYRACRACLDGWRDLKGGTLEGAMDAPLEVFTAELRRIAGRHPTWRRPASIGDAAKELDRDIREFAWPAGRTERGERVTAFQRRLDEVNGRALEIAATLERPWPGRSRRMRRP</sequence>
<keyword evidence="1" id="KW-1133">Transmembrane helix</keyword>
<dbReference type="RefSeq" id="WP_344892017.1">
    <property type="nucleotide sequence ID" value="NZ_BAABAS010000004.1"/>
</dbReference>
<comment type="caution">
    <text evidence="3">The sequence shown here is derived from an EMBL/GenBank/DDBJ whole genome shotgun (WGS) entry which is preliminary data.</text>
</comment>
<organism evidence="3 4">
    <name type="scientific">Actinomadura meridiana</name>
    <dbReference type="NCBI Taxonomy" id="559626"/>
    <lineage>
        <taxon>Bacteria</taxon>
        <taxon>Bacillati</taxon>
        <taxon>Actinomycetota</taxon>
        <taxon>Actinomycetes</taxon>
        <taxon>Streptosporangiales</taxon>
        <taxon>Thermomonosporaceae</taxon>
        <taxon>Actinomadura</taxon>
    </lineage>
</organism>
<reference evidence="4" key="1">
    <citation type="journal article" date="2019" name="Int. J. Syst. Evol. Microbiol.">
        <title>The Global Catalogue of Microorganisms (GCM) 10K type strain sequencing project: providing services to taxonomists for standard genome sequencing and annotation.</title>
        <authorList>
            <consortium name="The Broad Institute Genomics Platform"/>
            <consortium name="The Broad Institute Genome Sequencing Center for Infectious Disease"/>
            <person name="Wu L."/>
            <person name="Ma J."/>
        </authorList>
    </citation>
    <scope>NUCLEOTIDE SEQUENCE [LARGE SCALE GENOMIC DNA]</scope>
    <source>
        <strain evidence="4">JCM 17440</strain>
    </source>
</reference>
<name>A0ABP8BVK2_9ACTN</name>
<proteinExistence type="predicted"/>
<evidence type="ECO:0000313" key="3">
    <source>
        <dbReference type="EMBL" id="GAA4227583.1"/>
    </source>
</evidence>
<protein>
    <recommendedName>
        <fullName evidence="5">DUF5129 domain-containing protein</fullName>
    </recommendedName>
</protein>
<feature type="signal peptide" evidence="2">
    <location>
        <begin position="1"/>
        <end position="32"/>
    </location>
</feature>
<evidence type="ECO:0000256" key="2">
    <source>
        <dbReference type="SAM" id="SignalP"/>
    </source>
</evidence>
<accession>A0ABP8BVK2</accession>
<keyword evidence="4" id="KW-1185">Reference proteome</keyword>
<evidence type="ECO:0000313" key="4">
    <source>
        <dbReference type="Proteomes" id="UP001501710"/>
    </source>
</evidence>
<keyword evidence="1" id="KW-0472">Membrane</keyword>
<dbReference type="Proteomes" id="UP001501710">
    <property type="component" value="Unassembled WGS sequence"/>
</dbReference>
<evidence type="ECO:0008006" key="5">
    <source>
        <dbReference type="Google" id="ProtNLM"/>
    </source>
</evidence>